<dbReference type="InterPro" id="IPR049410">
    <property type="entry name" value="EndoS-like_Ig-like"/>
</dbReference>
<dbReference type="InterPro" id="IPR057016">
    <property type="entry name" value="EndoS_F2-like_TIM-barrel"/>
</dbReference>
<dbReference type="InterPro" id="IPR001579">
    <property type="entry name" value="Glyco_hydro_18_chit_AS"/>
</dbReference>
<keyword evidence="3 7" id="KW-0732">Signal</keyword>
<feature type="chain" id="PRO_5017963541" description="mannosyl-glycoprotein endo-beta-N-acetylglucosaminidase" evidence="7">
    <location>
        <begin position="27"/>
        <end position="1028"/>
    </location>
</feature>
<feature type="signal peptide" evidence="7">
    <location>
        <begin position="1"/>
        <end position="26"/>
    </location>
</feature>
<dbReference type="Pfam" id="PF23916">
    <property type="entry name" value="TIM-barrel_EndoS"/>
    <property type="match status" value="1"/>
</dbReference>
<dbReference type="EC" id="3.2.1.96" evidence="2"/>
<dbReference type="GO" id="GO:0005975">
    <property type="term" value="P:carbohydrate metabolic process"/>
    <property type="evidence" value="ECO:0007669"/>
    <property type="project" value="InterPro"/>
</dbReference>
<dbReference type="Gene3D" id="3.20.20.80">
    <property type="entry name" value="Glycosidases"/>
    <property type="match status" value="1"/>
</dbReference>
<feature type="domain" description="Endo-beta-N-acetylglucosaminidase EndoS-like Ig-like" evidence="8">
    <location>
        <begin position="568"/>
        <end position="691"/>
    </location>
</feature>
<evidence type="ECO:0000256" key="1">
    <source>
        <dbReference type="ARBA" id="ARBA00009336"/>
    </source>
</evidence>
<dbReference type="SUPFAM" id="SSF52058">
    <property type="entry name" value="L domain-like"/>
    <property type="match status" value="1"/>
</dbReference>
<evidence type="ECO:0000256" key="7">
    <source>
        <dbReference type="SAM" id="SignalP"/>
    </source>
</evidence>
<evidence type="ECO:0000256" key="3">
    <source>
        <dbReference type="ARBA" id="ARBA00022729"/>
    </source>
</evidence>
<comment type="caution">
    <text evidence="10">The sequence shown here is derived from an EMBL/GenBank/DDBJ whole genome shotgun (WGS) entry which is preliminary data.</text>
</comment>
<reference evidence="10 11" key="1">
    <citation type="submission" date="2018-10" db="EMBL/GenBank/DDBJ databases">
        <title>Streptococcus hillyeri sp. nov., isolated from equine tracheal sample.</title>
        <authorList>
            <person name="Macfadyen A.C."/>
            <person name="Waller A."/>
            <person name="Paterson G.K."/>
        </authorList>
    </citation>
    <scope>NUCLEOTIDE SEQUENCE [LARGE SCALE GENOMIC DNA]</scope>
    <source>
        <strain evidence="10 11">28462</strain>
    </source>
</reference>
<keyword evidence="4" id="KW-0378">Hydrolase</keyword>
<evidence type="ECO:0000259" key="9">
    <source>
        <dbReference type="Pfam" id="PF23916"/>
    </source>
</evidence>
<proteinExistence type="inferred from homology"/>
<dbReference type="Gene3D" id="3.80.10.10">
    <property type="entry name" value="Ribonuclease Inhibitor"/>
    <property type="match status" value="1"/>
</dbReference>
<dbReference type="GO" id="GO:0033925">
    <property type="term" value="F:mannosyl-glycoprotein endo-beta-N-acetylglucosaminidase activity"/>
    <property type="evidence" value="ECO:0007669"/>
    <property type="project" value="UniProtKB-EC"/>
</dbReference>
<evidence type="ECO:0000313" key="10">
    <source>
        <dbReference type="EMBL" id="RLY05363.1"/>
    </source>
</evidence>
<comment type="catalytic activity">
    <reaction evidence="6">
        <text>an N(4)-(oligosaccharide-(1-&gt;3)-[oligosaccharide-(1-&gt;6)]-beta-D-Man-(1-&gt;4)-beta-D-GlcNAc-(1-&gt;4)-alpha-D-GlcNAc)-L-asparaginyl-[protein] + H2O = an oligosaccharide-(1-&gt;3)-[oligosaccharide-(1-&gt;6)]-beta-D-Man-(1-&gt;4)-D-GlcNAc + N(4)-(N-acetyl-beta-D-glucosaminyl)-L-asparaginyl-[protein]</text>
        <dbReference type="Rhea" id="RHEA:73067"/>
        <dbReference type="Rhea" id="RHEA-COMP:12603"/>
        <dbReference type="Rhea" id="RHEA-COMP:18176"/>
        <dbReference type="ChEBI" id="CHEBI:15377"/>
        <dbReference type="ChEBI" id="CHEBI:132248"/>
        <dbReference type="ChEBI" id="CHEBI:192714"/>
        <dbReference type="ChEBI" id="CHEBI:192715"/>
        <dbReference type="EC" id="3.2.1.96"/>
    </reaction>
</comment>
<dbReference type="EMBL" id="RCVM01000001">
    <property type="protein sequence ID" value="RLY05363.1"/>
    <property type="molecule type" value="Genomic_DNA"/>
</dbReference>
<dbReference type="Pfam" id="PF23952">
    <property type="entry name" value="LRR_EndoS"/>
    <property type="match status" value="1"/>
</dbReference>
<keyword evidence="11" id="KW-1185">Reference proteome</keyword>
<evidence type="ECO:0000313" key="11">
    <source>
        <dbReference type="Proteomes" id="UP000279194"/>
    </source>
</evidence>
<organism evidence="10 11">
    <name type="scientific">Streptococcus hillyeri</name>
    <dbReference type="NCBI Taxonomy" id="2282420"/>
    <lineage>
        <taxon>Bacteria</taxon>
        <taxon>Bacillati</taxon>
        <taxon>Bacillota</taxon>
        <taxon>Bacilli</taxon>
        <taxon>Lactobacillales</taxon>
        <taxon>Streptococcaceae</taxon>
        <taxon>Streptococcus</taxon>
    </lineage>
</organism>
<dbReference type="InterPro" id="IPR017853">
    <property type="entry name" value="GH"/>
</dbReference>
<dbReference type="Pfam" id="PF20746">
    <property type="entry name" value="EndoS_Ig-like"/>
    <property type="match status" value="1"/>
</dbReference>
<comment type="similarity">
    <text evidence="1">Belongs to the glycosyl hydrolase 18 family.</text>
</comment>
<dbReference type="OrthoDB" id="7183084at2"/>
<evidence type="ECO:0000259" key="8">
    <source>
        <dbReference type="Pfam" id="PF20746"/>
    </source>
</evidence>
<sequence length="1028" mass="115383">MDKRQFTKCAVGLVCAAVLASATLQANESFRLHGFQPMVVQAQENTNRATDSVGIVNEIRSGIRGPLYGGYFRTWHDSAATKNKDAATDSQGYHEEQLNTSFNRPNSIAEVPEEVDILFVFDNYVYEKSPFWETLKTEYIPKMHKQGTAVVQTIGVKELSGKYGLSKDKYPNDDEISNKALAAEIVQKYVYDRGVDGLDIDVELHDYNVRTDATDVQKAEIVRANKVFKEIARLIGKTGKDTNKMLILDTTLGVEHHTILKENAESLDFVLRQYYGAQGPTSDMHRKINEDWKGYSNYLTPRQFMIGFTFYEENADTKSNFWNDIKDYDASNLEIGKDISGTRAESYTKWQPTGGLKGGMFAYAIDRDGVAHAPKTEGVKDPSDEIVKTDYTVSKKLKKEMLKNENYKLIDATDFPDPALLQAVKEQVSPYRGDLALYEKGLKLENLPIKDLTGLNKLTKLSSLEMANLTELKELKETDLPESLRKTGDIKLTGMSALENLHLPNSQLQSLADFDVVSMTSLKNFDLSNNKFDFEGDKERLEHLIAVVKKNNPSASNSDIVFEGQKPSGYLPEIYETAEVTVPADGTPYNIFEDAIFGSVTRANFFIGNSDEFEVYKTKTVDDRTFVDPNWTYDKFKADYSKHTITSFTSTLKEANNHVLETTENESYIVHVYDKHGKEVHAMTVTVGEGKQILENLSLNAQPVNTYWDMKEVIKRAIDNNKSTHYISYRQDSEFTLDLGSLSHINYLRLINAEEVGGLKRPNSVITSATIWIPKNPLVTNVSQLKPEDWVQIAEITDGKLIEEQQIRGGGVARFCKLIIKSTKGEDTPYLSEFQILGWKVNGEQYLSALKEVNESKKAATTELSEATIKAFDKDVEEAKKGLEAEELGQAGIDAVATKLSELAKGLKAQVENKKAAYDIQANYRTLMNTVKTLERDNELFKTVEPLHQEMMTLDSQIDEKLGELVCDDTLASLVAEMKVKMTAVAELLGLTLNDKFEVATIAEPMTDKVEVTETLETIPVETVTETE</sequence>
<protein>
    <recommendedName>
        <fullName evidence="2">mannosyl-glycoprotein endo-beta-N-acetylglucosaminidase</fullName>
        <ecNumber evidence="2">3.2.1.96</ecNumber>
    </recommendedName>
</protein>
<feature type="domain" description="Endo-beta-N-acetylglucosaminidase EndoS/F2-like TIM-barrel" evidence="9">
    <location>
        <begin position="70"/>
        <end position="362"/>
    </location>
</feature>
<name>A0A3L9DZG3_9STRE</name>
<dbReference type="RefSeq" id="WP_121834487.1">
    <property type="nucleotide sequence ID" value="NZ_RCVM01000001.1"/>
</dbReference>
<dbReference type="PROSITE" id="PS01095">
    <property type="entry name" value="GH18_1"/>
    <property type="match status" value="1"/>
</dbReference>
<accession>A0A3L9DZG3</accession>
<evidence type="ECO:0000256" key="6">
    <source>
        <dbReference type="ARBA" id="ARBA00034414"/>
    </source>
</evidence>
<dbReference type="Gene3D" id="2.60.120.260">
    <property type="entry name" value="Galactose-binding domain-like"/>
    <property type="match status" value="1"/>
</dbReference>
<keyword evidence="5" id="KW-0326">Glycosidase</keyword>
<evidence type="ECO:0000256" key="2">
    <source>
        <dbReference type="ARBA" id="ARBA00012566"/>
    </source>
</evidence>
<dbReference type="InterPro" id="IPR032675">
    <property type="entry name" value="LRR_dom_sf"/>
</dbReference>
<dbReference type="Proteomes" id="UP000279194">
    <property type="component" value="Unassembled WGS sequence"/>
</dbReference>
<dbReference type="SUPFAM" id="SSF51445">
    <property type="entry name" value="(Trans)glycosidases"/>
    <property type="match status" value="1"/>
</dbReference>
<evidence type="ECO:0000256" key="4">
    <source>
        <dbReference type="ARBA" id="ARBA00022801"/>
    </source>
</evidence>
<evidence type="ECO:0000256" key="5">
    <source>
        <dbReference type="ARBA" id="ARBA00023295"/>
    </source>
</evidence>
<dbReference type="AlphaFoldDB" id="A0A3L9DZG3"/>
<gene>
    <name evidence="10" type="ORF">EAF07_01305</name>
</gene>